<dbReference type="SUPFAM" id="SSF81321">
    <property type="entry name" value="Family A G protein-coupled receptor-like"/>
    <property type="match status" value="1"/>
</dbReference>
<feature type="domain" description="G-protein coupled receptors family 1 profile" evidence="12">
    <location>
        <begin position="117"/>
        <end position="385"/>
    </location>
</feature>
<feature type="transmembrane region" description="Helical" evidence="11">
    <location>
        <begin position="141"/>
        <end position="159"/>
    </location>
</feature>
<reference evidence="13 14" key="1">
    <citation type="submission" date="2019-08" db="EMBL/GenBank/DDBJ databases">
        <title>A chromosome-level genome assembly, high-density linkage maps, and genome scans reveal the genomic architecture of hybrid incompatibilities underlying speciation via character displacement in darters (Percidae: Etheostominae).</title>
        <authorList>
            <person name="Moran R.L."/>
            <person name="Catchen J.M."/>
            <person name="Fuller R.C."/>
        </authorList>
    </citation>
    <scope>NUCLEOTIDE SEQUENCE [LARGE SCALE GENOMIC DNA]</scope>
    <source>
        <strain evidence="13">EspeVRDwgs_2016</strain>
        <tissue evidence="13">Muscle</tissue>
    </source>
</reference>
<sequence length="454" mass="49475">MTEAQVEGKGRDGAITWSHREERGRNAYGHVEEPQSCKGQVAQDQVDRKNLRLGVYEVGVRQQHHSVPQDAHTCLQEEGDSFDGHTQIHVSKACRMPSERFVRGMLYLSLTVVGVPGNVSIILAFLLLLYQENRLHPADVIVLHLACVNLLVVGVRCLLETLASFYLASVFGDVGCKAVIFVYRTSRSLSIWLTFVLSAYQCVSIAPPGSRWASVRTLVAQYLGFVFFFLWLFNTCMSSGAILYSLSTKNASSPTDYGINVEFCSLSFPSKLSKDAIGAIQVGRDVVPMALMTLASLIILVFLYKHSQQVQGLRSSSGSRGSGGAEQRAAKAVVALVTLYVILYGVDNGLWVYTLTVRKTMASSLISDLRIFFSSLYAAVSPMVIIVSNRKVNGRLRCAVHEKPVQEQATTRTWTTLNEGGGGVEGSEAPGQQLAATPPLSGVVSYYSKCGSAL</sequence>
<gene>
    <name evidence="13" type="ORF">FQN60_009358</name>
</gene>
<keyword evidence="9" id="KW-0675">Receptor</keyword>
<evidence type="ECO:0000256" key="10">
    <source>
        <dbReference type="ARBA" id="ARBA00023224"/>
    </source>
</evidence>
<evidence type="ECO:0000313" key="13">
    <source>
        <dbReference type="EMBL" id="KAA8593242.1"/>
    </source>
</evidence>
<evidence type="ECO:0000256" key="8">
    <source>
        <dbReference type="ARBA" id="ARBA00023136"/>
    </source>
</evidence>
<feature type="transmembrane region" description="Helical" evidence="11">
    <location>
        <begin position="166"/>
        <end position="183"/>
    </location>
</feature>
<evidence type="ECO:0000256" key="6">
    <source>
        <dbReference type="ARBA" id="ARBA00022989"/>
    </source>
</evidence>
<comment type="caution">
    <text evidence="13">The sequence shown here is derived from an EMBL/GenBank/DDBJ whole genome shotgun (WGS) entry which is preliminary data.</text>
</comment>
<keyword evidence="8 11" id="KW-0472">Membrane</keyword>
<dbReference type="Gene3D" id="1.20.1070.10">
    <property type="entry name" value="Rhodopsin 7-helix transmembrane proteins"/>
    <property type="match status" value="1"/>
</dbReference>
<dbReference type="InterPro" id="IPR017452">
    <property type="entry name" value="GPCR_Rhodpsn_7TM"/>
</dbReference>
<evidence type="ECO:0000256" key="5">
    <source>
        <dbReference type="ARBA" id="ARBA00022692"/>
    </source>
</evidence>
<dbReference type="GO" id="GO:0005886">
    <property type="term" value="C:plasma membrane"/>
    <property type="evidence" value="ECO:0007669"/>
    <property type="project" value="UniProtKB-SubCell"/>
</dbReference>
<dbReference type="Proteomes" id="UP000327493">
    <property type="component" value="Chromosome 4"/>
</dbReference>
<organism evidence="13 14">
    <name type="scientific">Etheostoma spectabile</name>
    <name type="common">orangethroat darter</name>
    <dbReference type="NCBI Taxonomy" id="54343"/>
    <lineage>
        <taxon>Eukaryota</taxon>
        <taxon>Metazoa</taxon>
        <taxon>Chordata</taxon>
        <taxon>Craniata</taxon>
        <taxon>Vertebrata</taxon>
        <taxon>Euteleostomi</taxon>
        <taxon>Actinopterygii</taxon>
        <taxon>Neopterygii</taxon>
        <taxon>Teleostei</taxon>
        <taxon>Neoteleostei</taxon>
        <taxon>Acanthomorphata</taxon>
        <taxon>Eupercaria</taxon>
        <taxon>Perciformes</taxon>
        <taxon>Percoidei</taxon>
        <taxon>Percidae</taxon>
        <taxon>Etheostomatinae</taxon>
        <taxon>Etheostoma</taxon>
    </lineage>
</organism>
<dbReference type="GO" id="GO:0019236">
    <property type="term" value="P:response to pheromone"/>
    <property type="evidence" value="ECO:0007669"/>
    <property type="project" value="UniProtKB-KW"/>
</dbReference>
<dbReference type="PANTHER" id="PTHR24062">
    <property type="entry name" value="VOMERONASAL TYPE-1 RECEPTOR"/>
    <property type="match status" value="1"/>
</dbReference>
<protein>
    <recommendedName>
        <fullName evidence="12">G-protein coupled receptors family 1 profile domain-containing protein</fullName>
    </recommendedName>
</protein>
<feature type="transmembrane region" description="Helical" evidence="11">
    <location>
        <begin position="286"/>
        <end position="304"/>
    </location>
</feature>
<evidence type="ECO:0000259" key="12">
    <source>
        <dbReference type="PROSITE" id="PS50262"/>
    </source>
</evidence>
<feature type="transmembrane region" description="Helical" evidence="11">
    <location>
        <begin position="105"/>
        <end position="129"/>
    </location>
</feature>
<proteinExistence type="inferred from homology"/>
<evidence type="ECO:0000256" key="11">
    <source>
        <dbReference type="SAM" id="Phobius"/>
    </source>
</evidence>
<comment type="subcellular location">
    <subcellularLocation>
        <location evidence="1">Cell membrane</location>
        <topology evidence="1">Multi-pass membrane protein</topology>
    </subcellularLocation>
</comment>
<dbReference type="GO" id="GO:0016503">
    <property type="term" value="F:pheromone receptor activity"/>
    <property type="evidence" value="ECO:0007669"/>
    <property type="project" value="InterPro"/>
</dbReference>
<dbReference type="AlphaFoldDB" id="A0A5J5DIT8"/>
<feature type="transmembrane region" description="Helical" evidence="11">
    <location>
        <begin position="189"/>
        <end position="207"/>
    </location>
</feature>
<accession>A0A5J5DIT8</accession>
<keyword evidence="10" id="KW-0807">Transducer</keyword>
<evidence type="ECO:0000256" key="2">
    <source>
        <dbReference type="ARBA" id="ARBA00010663"/>
    </source>
</evidence>
<dbReference type="PROSITE" id="PS50262">
    <property type="entry name" value="G_PROTEIN_RECEP_F1_2"/>
    <property type="match status" value="1"/>
</dbReference>
<dbReference type="FunFam" id="1.20.1070.10:FF:000300">
    <property type="entry name" value="Vomeronasal type-1 receptor"/>
    <property type="match status" value="1"/>
</dbReference>
<dbReference type="Pfam" id="PF03402">
    <property type="entry name" value="V1R"/>
    <property type="match status" value="1"/>
</dbReference>
<evidence type="ECO:0000256" key="7">
    <source>
        <dbReference type="ARBA" id="ARBA00023040"/>
    </source>
</evidence>
<evidence type="ECO:0000256" key="9">
    <source>
        <dbReference type="ARBA" id="ARBA00023170"/>
    </source>
</evidence>
<name>A0A5J5DIT8_9PERO</name>
<keyword evidence="4" id="KW-0589">Pheromone response</keyword>
<feature type="transmembrane region" description="Helical" evidence="11">
    <location>
        <begin position="219"/>
        <end position="244"/>
    </location>
</feature>
<keyword evidence="7" id="KW-0297">G-protein coupled receptor</keyword>
<comment type="similarity">
    <text evidence="2">Belongs to the G-protein coupled receptor 1 family.</text>
</comment>
<evidence type="ECO:0000256" key="4">
    <source>
        <dbReference type="ARBA" id="ARBA00022507"/>
    </source>
</evidence>
<keyword evidence="3" id="KW-1003">Cell membrane</keyword>
<evidence type="ECO:0000313" key="14">
    <source>
        <dbReference type="Proteomes" id="UP000327493"/>
    </source>
</evidence>
<feature type="transmembrane region" description="Helical" evidence="11">
    <location>
        <begin position="329"/>
        <end position="346"/>
    </location>
</feature>
<keyword evidence="5 11" id="KW-0812">Transmembrane</keyword>
<keyword evidence="14" id="KW-1185">Reference proteome</keyword>
<evidence type="ECO:0000256" key="1">
    <source>
        <dbReference type="ARBA" id="ARBA00004651"/>
    </source>
</evidence>
<dbReference type="EMBL" id="VOFY01000004">
    <property type="protein sequence ID" value="KAA8593242.1"/>
    <property type="molecule type" value="Genomic_DNA"/>
</dbReference>
<keyword evidence="6 11" id="KW-1133">Transmembrane helix</keyword>
<dbReference type="InterPro" id="IPR004072">
    <property type="entry name" value="Vmron_rcpt_1"/>
</dbReference>
<evidence type="ECO:0000256" key="3">
    <source>
        <dbReference type="ARBA" id="ARBA00022475"/>
    </source>
</evidence>
<feature type="transmembrane region" description="Helical" evidence="11">
    <location>
        <begin position="366"/>
        <end position="387"/>
    </location>
</feature>